<evidence type="ECO:0000256" key="7">
    <source>
        <dbReference type="SAM" id="Phobius"/>
    </source>
</evidence>
<keyword evidence="2" id="KW-1003">Cell membrane</keyword>
<feature type="transmembrane region" description="Helical" evidence="7">
    <location>
        <begin position="369"/>
        <end position="389"/>
    </location>
</feature>
<dbReference type="InterPro" id="IPR003838">
    <property type="entry name" value="ABC3_permease_C"/>
</dbReference>
<protein>
    <submittedName>
        <fullName evidence="10">FtsX-like permease family protein</fullName>
    </submittedName>
</protein>
<dbReference type="Pfam" id="PF02687">
    <property type="entry name" value="FtsX"/>
    <property type="match status" value="1"/>
</dbReference>
<sequence>MRLLNLLKIAFKAIVLNKMRTLLTMLGIIIGVASVIAMLAIGEGSKESIRSTISSMGSNMIAIKPGADIRGGVRRSREDMETLTLKDYEAIKSQASLLSYITPSVDGGGQVINGANNWPSTIYGVNPDYLNIKVWDLQSGSMFTDAEVKSAAKVAVIGQTIVENVFPDGTDPVGQMMRFNNIPFKVIGVLEEKGESTSGQDQDDIVIAPYTTVQKRILAIDHLMEIMASAISEDQAQNAVDEVSAILRVSHKLNETDDDDFHVRSMEELISTFSSTSEMLTLLLVAVASISLLIGGIGIMNIMYVSVKERTKEIGLRMAVGGKGSDILMQFLIEAILISVTGGVLGVILGLGATFFIEKFLNWPTSVALYSIVISFAVCAITGIFFGWYPARKASALDPITALRYE</sequence>
<evidence type="ECO:0000313" key="11">
    <source>
        <dbReference type="Proteomes" id="UP000270856"/>
    </source>
</evidence>
<feature type="domain" description="ABC3 transporter permease C-terminal" evidence="8">
    <location>
        <begin position="286"/>
        <end position="398"/>
    </location>
</feature>
<proteinExistence type="inferred from homology"/>
<comment type="caution">
    <text evidence="10">The sequence shown here is derived from an EMBL/GenBank/DDBJ whole genome shotgun (WGS) entry which is preliminary data.</text>
</comment>
<keyword evidence="11" id="KW-1185">Reference proteome</keyword>
<organism evidence="10 11">
    <name type="scientific">Aureibaculum marinum</name>
    <dbReference type="NCBI Taxonomy" id="2487930"/>
    <lineage>
        <taxon>Bacteria</taxon>
        <taxon>Pseudomonadati</taxon>
        <taxon>Bacteroidota</taxon>
        <taxon>Flavobacteriia</taxon>
        <taxon>Flavobacteriales</taxon>
        <taxon>Flavobacteriaceae</taxon>
        <taxon>Aureibaculum</taxon>
    </lineage>
</organism>
<evidence type="ECO:0000256" key="6">
    <source>
        <dbReference type="ARBA" id="ARBA00038076"/>
    </source>
</evidence>
<keyword evidence="4 7" id="KW-1133">Transmembrane helix</keyword>
<evidence type="ECO:0000256" key="2">
    <source>
        <dbReference type="ARBA" id="ARBA00022475"/>
    </source>
</evidence>
<keyword evidence="5 7" id="KW-0472">Membrane</keyword>
<dbReference type="EMBL" id="RPFJ01000001">
    <property type="protein sequence ID" value="RPE00823.1"/>
    <property type="molecule type" value="Genomic_DNA"/>
</dbReference>
<comment type="subcellular location">
    <subcellularLocation>
        <location evidence="1">Cell membrane</location>
        <topology evidence="1">Multi-pass membrane protein</topology>
    </subcellularLocation>
</comment>
<keyword evidence="3 7" id="KW-0812">Transmembrane</keyword>
<dbReference type="AlphaFoldDB" id="A0A3N4NWR8"/>
<dbReference type="OrthoDB" id="9770036at2"/>
<feature type="domain" description="MacB-like periplasmic core" evidence="9">
    <location>
        <begin position="21"/>
        <end position="245"/>
    </location>
</feature>
<dbReference type="GO" id="GO:0022857">
    <property type="term" value="F:transmembrane transporter activity"/>
    <property type="evidence" value="ECO:0007669"/>
    <property type="project" value="TreeGrafter"/>
</dbReference>
<feature type="transmembrane region" description="Helical" evidence="7">
    <location>
        <begin position="328"/>
        <end position="357"/>
    </location>
</feature>
<dbReference type="PANTHER" id="PTHR30572:SF4">
    <property type="entry name" value="ABC TRANSPORTER PERMEASE YTRF"/>
    <property type="match status" value="1"/>
</dbReference>
<dbReference type="InterPro" id="IPR050250">
    <property type="entry name" value="Macrolide_Exporter_MacB"/>
</dbReference>
<comment type="similarity">
    <text evidence="6">Belongs to the ABC-4 integral membrane protein family.</text>
</comment>
<gene>
    <name evidence="10" type="ORF">EGM88_00280</name>
</gene>
<feature type="transmembrane region" description="Helical" evidence="7">
    <location>
        <begin position="21"/>
        <end position="41"/>
    </location>
</feature>
<name>A0A3N4NWR8_9FLAO</name>
<evidence type="ECO:0000256" key="4">
    <source>
        <dbReference type="ARBA" id="ARBA00022989"/>
    </source>
</evidence>
<evidence type="ECO:0000256" key="5">
    <source>
        <dbReference type="ARBA" id="ARBA00023136"/>
    </source>
</evidence>
<dbReference type="Pfam" id="PF12704">
    <property type="entry name" value="MacB_PCD"/>
    <property type="match status" value="1"/>
</dbReference>
<evidence type="ECO:0000256" key="1">
    <source>
        <dbReference type="ARBA" id="ARBA00004651"/>
    </source>
</evidence>
<reference evidence="10 11" key="1">
    <citation type="submission" date="2018-11" db="EMBL/GenBank/DDBJ databases">
        <title>Aureibaculum marinum gen. nov., sp. nov., a member of the family Flavobacteriaceae isolated from the Bohai Sea.</title>
        <authorList>
            <person name="Ji X."/>
        </authorList>
    </citation>
    <scope>NUCLEOTIDE SEQUENCE [LARGE SCALE GENOMIC DNA]</scope>
    <source>
        <strain evidence="10 11">BH-SD17</strain>
    </source>
</reference>
<accession>A0A3N4NWR8</accession>
<dbReference type="InterPro" id="IPR025857">
    <property type="entry name" value="MacB_PCD"/>
</dbReference>
<dbReference type="RefSeq" id="WP_123895878.1">
    <property type="nucleotide sequence ID" value="NZ_RPFJ01000001.1"/>
</dbReference>
<evidence type="ECO:0000313" key="10">
    <source>
        <dbReference type="EMBL" id="RPE00823.1"/>
    </source>
</evidence>
<dbReference type="GO" id="GO:0005886">
    <property type="term" value="C:plasma membrane"/>
    <property type="evidence" value="ECO:0007669"/>
    <property type="project" value="UniProtKB-SubCell"/>
</dbReference>
<dbReference type="Proteomes" id="UP000270856">
    <property type="component" value="Unassembled WGS sequence"/>
</dbReference>
<evidence type="ECO:0000259" key="9">
    <source>
        <dbReference type="Pfam" id="PF12704"/>
    </source>
</evidence>
<evidence type="ECO:0000256" key="3">
    <source>
        <dbReference type="ARBA" id="ARBA00022692"/>
    </source>
</evidence>
<feature type="transmembrane region" description="Helical" evidence="7">
    <location>
        <begin position="279"/>
        <end position="307"/>
    </location>
</feature>
<evidence type="ECO:0000259" key="8">
    <source>
        <dbReference type="Pfam" id="PF02687"/>
    </source>
</evidence>
<dbReference type="PANTHER" id="PTHR30572">
    <property type="entry name" value="MEMBRANE COMPONENT OF TRANSPORTER-RELATED"/>
    <property type="match status" value="1"/>
</dbReference>